<protein>
    <submittedName>
        <fullName evidence="1">Uncharacterized protein</fullName>
    </submittedName>
</protein>
<evidence type="ECO:0000313" key="2">
    <source>
        <dbReference type="Proteomes" id="UP000836387"/>
    </source>
</evidence>
<sequence>MGYSRDQDGLCNRDDGRRGRLLGGHTRLPFGARAILPNLEDTGIDAPESGNGSLAAAFVRVASKGEDLLDSLFNNSLQVVGTTRVRNDVAKNIESNLLLKSHGGDSTETLKIFEIIPVIITLSHLIFLFIRGGLHLDLLAADHDGTINQSAGIQTREIDLFLLKLKRVEQTLKSTLEEVVEVLLVDLGKIGPKNEASLLETRVVNAQSLFACFHQLHDIWLEGFGTNGQSDAAHAVAGGASQLQSFIILLGNNELSKSFHDIVEVRKEVLLHRSSNGTKSRGGRRLDAKEPDHGSHQIGSVLSHDLGVNTITECVKGSAGRADNVDVHLVGRTFGSGLQILQDSIDKFLVVGYHLIHHLFGEVNQTNQRSISDLSLGVAQKADNEREEGLQLSGDEVRRTLGSVTKSKHGGHTELRLLKGDNDLTGGKLVGKSVDKSDGAAGRSKLLIIISLNLANDVHSLDHELGAHILHGLNLHTAVANRHDEEVDGLSTRLLINLGVGGNLQNQIEKILEVLTQQVGVVSNEGLEYLEDGVITFAVLILNGGLEDVDQTRQEALENLCCLRVLLWLNERGDDPNRANNVDTNILALGVLQTGAAQLKQIVDVVEEVHWVVLKHGSKKLLQKLLALLVLDVHSNNTSNQAARRVAQVVCGLLQKSIEEVCASKLALVLSSFLTPILGDEAEGLHVSELTDILSFVGESNLDQKEKRLGLGVEVLLEFGSGGLDLFGVCCEASKLVANPDNLVTAVVTL</sequence>
<dbReference type="EMBL" id="CADEHS020000001">
    <property type="protein sequence ID" value="CAG9936735.1"/>
    <property type="molecule type" value="Genomic_DNA"/>
</dbReference>
<gene>
    <name evidence="1" type="ORF">CRV2_00003917</name>
</gene>
<proteinExistence type="predicted"/>
<reference evidence="1" key="1">
    <citation type="submission" date="2020-04" db="EMBL/GenBank/DDBJ databases">
        <authorList>
            <person name="Broberg M."/>
        </authorList>
    </citation>
    <scope>NUCLEOTIDE SEQUENCE</scope>
</reference>
<accession>A0ACA9T771</accession>
<organism evidence="1 2">
    <name type="scientific">Clonostachys rosea f. rosea IK726</name>
    <dbReference type="NCBI Taxonomy" id="1349383"/>
    <lineage>
        <taxon>Eukaryota</taxon>
        <taxon>Fungi</taxon>
        <taxon>Dikarya</taxon>
        <taxon>Ascomycota</taxon>
        <taxon>Pezizomycotina</taxon>
        <taxon>Sordariomycetes</taxon>
        <taxon>Hypocreomycetidae</taxon>
        <taxon>Hypocreales</taxon>
        <taxon>Bionectriaceae</taxon>
        <taxon>Clonostachys</taxon>
    </lineage>
</organism>
<keyword evidence="2" id="KW-1185">Reference proteome</keyword>
<comment type="caution">
    <text evidence="1">The sequence shown here is derived from an EMBL/GenBank/DDBJ whole genome shotgun (WGS) entry which is preliminary data.</text>
</comment>
<reference evidence="1" key="2">
    <citation type="submission" date="2021-10" db="EMBL/GenBank/DDBJ databases">
        <authorList>
            <person name="Piombo E."/>
        </authorList>
    </citation>
    <scope>NUCLEOTIDE SEQUENCE</scope>
</reference>
<name>A0ACA9T771_BIOOC</name>
<dbReference type="Proteomes" id="UP000836387">
    <property type="component" value="Unassembled WGS sequence"/>
</dbReference>
<evidence type="ECO:0000313" key="1">
    <source>
        <dbReference type="EMBL" id="CAG9936735.1"/>
    </source>
</evidence>